<sequence>MEYHLAYTRANYERITAVENSFGAFGQPLMKPGRVLIAEGRLMKMCRRTHKPKMFFLFNDILVYGSIVMHSCWYSHQHIIPLEDIVIENQEDCPELQNHWLIRTPRKSFYVSAASLREKQEWIIHLEKYRAHQLTKSDRGPSGNLAAIWIPDRASEICMRCTDKFTVTQRRHHCRQCGFIVCNACSKCRFLIPTISSSPVRVCILCFNNLQEEKDRKDKGRNRWSDDFDCARPTYEVASEDETVERVESKWAGSQGPALPVGLKKHKK</sequence>
<keyword evidence="3" id="KW-0862">Zinc</keyword>
<keyword evidence="10" id="KW-1185">Reference proteome</keyword>
<dbReference type="Proteomes" id="UP000886611">
    <property type="component" value="Unassembled WGS sequence"/>
</dbReference>
<feature type="region of interest" description="Disordered" evidence="5">
    <location>
        <begin position="246"/>
        <end position="268"/>
    </location>
</feature>
<dbReference type="AlphaFoldDB" id="A0A8X8BX63"/>
<dbReference type="GO" id="GO:0008333">
    <property type="term" value="P:endosome to lysosome transport"/>
    <property type="evidence" value="ECO:0007669"/>
    <property type="project" value="TreeGrafter"/>
</dbReference>
<reference evidence="9 10" key="1">
    <citation type="journal article" date="2021" name="Cell">
        <title>Tracing the genetic footprints of vertebrate landing in non-teleost ray-finned fishes.</title>
        <authorList>
            <person name="Bi X."/>
            <person name="Wang K."/>
            <person name="Yang L."/>
            <person name="Pan H."/>
            <person name="Jiang H."/>
            <person name="Wei Q."/>
            <person name="Fang M."/>
            <person name="Yu H."/>
            <person name="Zhu C."/>
            <person name="Cai Y."/>
            <person name="He Y."/>
            <person name="Gan X."/>
            <person name="Zeng H."/>
            <person name="Yu D."/>
            <person name="Zhu Y."/>
            <person name="Jiang H."/>
            <person name="Qiu Q."/>
            <person name="Yang H."/>
            <person name="Zhang Y.E."/>
            <person name="Wang W."/>
            <person name="Zhu M."/>
            <person name="He S."/>
            <person name="Zhang G."/>
        </authorList>
    </citation>
    <scope>NUCLEOTIDE SEQUENCE [LARGE SCALE GENOMIC DNA]</scope>
    <source>
        <strain evidence="9">Bchr_013</strain>
    </source>
</reference>
<name>A0A8X8BX63_POLSE</name>
<protein>
    <submittedName>
        <fullName evidence="9">PKHF1 protein</fullName>
    </submittedName>
</protein>
<dbReference type="GO" id="GO:0007032">
    <property type="term" value="P:endosome organization"/>
    <property type="evidence" value="ECO:0007669"/>
    <property type="project" value="TreeGrafter"/>
</dbReference>
<dbReference type="InterPro" id="IPR017455">
    <property type="entry name" value="Znf_FYVE-rel"/>
</dbReference>
<proteinExistence type="predicted"/>
<feature type="non-terminal residue" evidence="9">
    <location>
        <position position="1"/>
    </location>
</feature>
<dbReference type="OrthoDB" id="70570at2759"/>
<dbReference type="InterPro" id="IPR051765">
    <property type="entry name" value="PH_domain-containing_F"/>
</dbReference>
<accession>A0A8X8BX63</accession>
<dbReference type="GO" id="GO:0005769">
    <property type="term" value="C:early endosome"/>
    <property type="evidence" value="ECO:0007669"/>
    <property type="project" value="TreeGrafter"/>
</dbReference>
<dbReference type="InterPro" id="IPR000306">
    <property type="entry name" value="Znf_FYVE"/>
</dbReference>
<dbReference type="PANTHER" id="PTHR46280">
    <property type="entry name" value="PLECKSTRIN HOMOLOGY DOMAIN-CONTAINING FAMILY F MEMBER 2-RELATED"/>
    <property type="match status" value="1"/>
</dbReference>
<evidence type="ECO:0000259" key="7">
    <source>
        <dbReference type="PROSITE" id="PS50003"/>
    </source>
</evidence>
<dbReference type="InterPro" id="IPR011011">
    <property type="entry name" value="Znf_FYVE_PHD"/>
</dbReference>
<dbReference type="SUPFAM" id="SSF50729">
    <property type="entry name" value="PH domain-like"/>
    <property type="match status" value="1"/>
</dbReference>
<evidence type="ECO:0000256" key="2">
    <source>
        <dbReference type="ARBA" id="ARBA00022771"/>
    </source>
</evidence>
<comment type="caution">
    <text evidence="9">The sequence shown here is derived from an EMBL/GenBank/DDBJ whole genome shotgun (WGS) entry which is preliminary data.</text>
</comment>
<dbReference type="PANTHER" id="PTHR46280:SF2">
    <property type="entry name" value="PLECKSTRIN HOMOLOGY DOMAIN-CONTAINING FAMILY F MEMBER 1"/>
    <property type="match status" value="1"/>
</dbReference>
<dbReference type="InterPro" id="IPR001849">
    <property type="entry name" value="PH_domain"/>
</dbReference>
<dbReference type="CDD" id="cd01218">
    <property type="entry name" value="PH_Phafin2-like"/>
    <property type="match status" value="1"/>
</dbReference>
<keyword evidence="1" id="KW-0479">Metal-binding</keyword>
<dbReference type="GO" id="GO:0008270">
    <property type="term" value="F:zinc ion binding"/>
    <property type="evidence" value="ECO:0007669"/>
    <property type="project" value="UniProtKB-KW"/>
</dbReference>
<evidence type="ECO:0000256" key="3">
    <source>
        <dbReference type="ARBA" id="ARBA00022833"/>
    </source>
</evidence>
<dbReference type="Gene3D" id="3.30.40.10">
    <property type="entry name" value="Zinc/RING finger domain, C3HC4 (zinc finger)"/>
    <property type="match status" value="1"/>
</dbReference>
<gene>
    <name evidence="9" type="primary">Plekhf1_1</name>
    <name evidence="9" type="ORF">GTO96_0022628</name>
</gene>
<dbReference type="PROSITE" id="PS50003">
    <property type="entry name" value="PH_DOMAIN"/>
    <property type="match status" value="1"/>
</dbReference>
<dbReference type="GO" id="GO:0035091">
    <property type="term" value="F:phosphatidylinositol binding"/>
    <property type="evidence" value="ECO:0007669"/>
    <property type="project" value="TreeGrafter"/>
</dbReference>
<feature type="domain" description="FYVE-type" evidence="8">
    <location>
        <begin position="152"/>
        <end position="211"/>
    </location>
</feature>
<dbReference type="Gene3D" id="2.30.29.30">
    <property type="entry name" value="Pleckstrin-homology domain (PH domain)/Phosphotyrosine-binding domain (PTB)"/>
    <property type="match status" value="1"/>
</dbReference>
<dbReference type="PROSITE" id="PS50178">
    <property type="entry name" value="ZF_FYVE"/>
    <property type="match status" value="1"/>
</dbReference>
<keyword evidence="6" id="KW-1133">Transmembrane helix</keyword>
<evidence type="ECO:0000256" key="1">
    <source>
        <dbReference type="ARBA" id="ARBA00022723"/>
    </source>
</evidence>
<evidence type="ECO:0000313" key="9">
    <source>
        <dbReference type="EMBL" id="KAG2469844.1"/>
    </source>
</evidence>
<keyword evidence="2 4" id="KW-0863">Zinc-finger</keyword>
<feature type="non-terminal residue" evidence="9">
    <location>
        <position position="268"/>
    </location>
</feature>
<feature type="domain" description="PH" evidence="7">
    <location>
        <begin position="35"/>
        <end position="131"/>
    </location>
</feature>
<dbReference type="SMART" id="SM00064">
    <property type="entry name" value="FYVE"/>
    <property type="match status" value="1"/>
</dbReference>
<dbReference type="Pfam" id="PF01363">
    <property type="entry name" value="FYVE"/>
    <property type="match status" value="1"/>
</dbReference>
<dbReference type="EMBL" id="JAATIS010000147">
    <property type="protein sequence ID" value="KAG2469844.1"/>
    <property type="molecule type" value="Genomic_DNA"/>
</dbReference>
<dbReference type="InterPro" id="IPR011993">
    <property type="entry name" value="PH-like_dom_sf"/>
</dbReference>
<dbReference type="InterPro" id="IPR013083">
    <property type="entry name" value="Znf_RING/FYVE/PHD"/>
</dbReference>
<dbReference type="SMART" id="SM00233">
    <property type="entry name" value="PH"/>
    <property type="match status" value="1"/>
</dbReference>
<dbReference type="InterPro" id="IPR037871">
    <property type="entry name" value="PH_Phafin"/>
</dbReference>
<dbReference type="Pfam" id="PF00169">
    <property type="entry name" value="PH"/>
    <property type="match status" value="1"/>
</dbReference>
<evidence type="ECO:0000313" key="10">
    <source>
        <dbReference type="Proteomes" id="UP000886611"/>
    </source>
</evidence>
<feature type="transmembrane region" description="Helical" evidence="6">
    <location>
        <begin position="54"/>
        <end position="76"/>
    </location>
</feature>
<dbReference type="SUPFAM" id="SSF57903">
    <property type="entry name" value="FYVE/PHD zinc finger"/>
    <property type="match status" value="1"/>
</dbReference>
<evidence type="ECO:0000256" key="5">
    <source>
        <dbReference type="SAM" id="MobiDB-lite"/>
    </source>
</evidence>
<evidence type="ECO:0000259" key="8">
    <source>
        <dbReference type="PROSITE" id="PS50178"/>
    </source>
</evidence>
<evidence type="ECO:0000256" key="4">
    <source>
        <dbReference type="PROSITE-ProRule" id="PRU00091"/>
    </source>
</evidence>
<keyword evidence="6" id="KW-0472">Membrane</keyword>
<organism evidence="9 10">
    <name type="scientific">Polypterus senegalus</name>
    <name type="common">Senegal bichir</name>
    <dbReference type="NCBI Taxonomy" id="55291"/>
    <lineage>
        <taxon>Eukaryota</taxon>
        <taxon>Metazoa</taxon>
        <taxon>Chordata</taxon>
        <taxon>Craniata</taxon>
        <taxon>Vertebrata</taxon>
        <taxon>Euteleostomi</taxon>
        <taxon>Actinopterygii</taxon>
        <taxon>Polypteriformes</taxon>
        <taxon>Polypteridae</taxon>
        <taxon>Polypterus</taxon>
    </lineage>
</organism>
<evidence type="ECO:0000256" key="6">
    <source>
        <dbReference type="SAM" id="Phobius"/>
    </source>
</evidence>
<keyword evidence="6" id="KW-0812">Transmembrane</keyword>